<evidence type="ECO:0000256" key="5">
    <source>
        <dbReference type="SAM" id="MobiDB-lite"/>
    </source>
</evidence>
<evidence type="ECO:0000256" key="1">
    <source>
        <dbReference type="ARBA" id="ARBA00004651"/>
    </source>
</evidence>
<evidence type="ECO:0000259" key="7">
    <source>
        <dbReference type="PROSITE" id="PS50850"/>
    </source>
</evidence>
<accession>A0ABT6T554</accession>
<comment type="caution">
    <text evidence="8">The sequence shown here is derived from an EMBL/GenBank/DDBJ whole genome shotgun (WGS) entry which is preliminary data.</text>
</comment>
<dbReference type="InterPro" id="IPR020846">
    <property type="entry name" value="MFS_dom"/>
</dbReference>
<dbReference type="Pfam" id="PF00083">
    <property type="entry name" value="Sugar_tr"/>
    <property type="match status" value="1"/>
</dbReference>
<evidence type="ECO:0000313" key="8">
    <source>
        <dbReference type="EMBL" id="MDI3422560.1"/>
    </source>
</evidence>
<proteinExistence type="predicted"/>
<dbReference type="Proteomes" id="UP001237105">
    <property type="component" value="Unassembled WGS sequence"/>
</dbReference>
<reference evidence="8 9" key="1">
    <citation type="submission" date="2023-05" db="EMBL/GenBank/DDBJ databases">
        <title>Draft genome sequence of Streptomyces sp. B-S-A12 isolated from a cave soil in Thailand.</title>
        <authorList>
            <person name="Chamroensaksri N."/>
            <person name="Muangham S."/>
        </authorList>
    </citation>
    <scope>NUCLEOTIDE SEQUENCE [LARGE SCALE GENOMIC DNA]</scope>
    <source>
        <strain evidence="8 9">B-S-A12</strain>
    </source>
</reference>
<dbReference type="InterPro" id="IPR005828">
    <property type="entry name" value="MFS_sugar_transport-like"/>
</dbReference>
<name>A0ABT6T554_9ACTN</name>
<feature type="transmembrane region" description="Helical" evidence="6">
    <location>
        <begin position="54"/>
        <end position="73"/>
    </location>
</feature>
<keyword evidence="2 6" id="KW-0812">Transmembrane</keyword>
<protein>
    <submittedName>
        <fullName evidence="8">MFS transporter</fullName>
    </submittedName>
</protein>
<dbReference type="PROSITE" id="PS50850">
    <property type="entry name" value="MFS"/>
    <property type="match status" value="1"/>
</dbReference>
<keyword evidence="9" id="KW-1185">Reference proteome</keyword>
<evidence type="ECO:0000256" key="3">
    <source>
        <dbReference type="ARBA" id="ARBA00022989"/>
    </source>
</evidence>
<feature type="region of interest" description="Disordered" evidence="5">
    <location>
        <begin position="81"/>
        <end position="105"/>
    </location>
</feature>
<gene>
    <name evidence="8" type="ORF">QIT00_29125</name>
</gene>
<feature type="domain" description="Major facilitator superfamily (MFS) profile" evidence="7">
    <location>
        <begin position="1"/>
        <end position="77"/>
    </location>
</feature>
<sequence>MGTQSTAVPNPNELFPTSIRASTVGMVVAFSKIGAAVGTYLVPLSLVHIGVSGTMYAGAAVTAVGFLACVAWAEETRGRTLDEAAADAEGENTPPAVPSTPLSRT</sequence>
<comment type="subcellular location">
    <subcellularLocation>
        <location evidence="1">Cell membrane</location>
        <topology evidence="1">Multi-pass membrane protein</topology>
    </subcellularLocation>
</comment>
<dbReference type="RefSeq" id="WP_282538412.1">
    <property type="nucleotide sequence ID" value="NZ_JASCIS010000038.1"/>
</dbReference>
<dbReference type="Gene3D" id="1.20.1250.20">
    <property type="entry name" value="MFS general substrate transporter like domains"/>
    <property type="match status" value="1"/>
</dbReference>
<evidence type="ECO:0000256" key="4">
    <source>
        <dbReference type="ARBA" id="ARBA00023136"/>
    </source>
</evidence>
<keyword evidence="3 6" id="KW-1133">Transmembrane helix</keyword>
<dbReference type="EMBL" id="JASCIS010000038">
    <property type="protein sequence ID" value="MDI3422560.1"/>
    <property type="molecule type" value="Genomic_DNA"/>
</dbReference>
<dbReference type="SUPFAM" id="SSF103473">
    <property type="entry name" value="MFS general substrate transporter"/>
    <property type="match status" value="1"/>
</dbReference>
<keyword evidence="4 6" id="KW-0472">Membrane</keyword>
<organism evidence="8 9">
    <name type="scientific">Streptomyces luteolus</name>
    <dbReference type="NCBI Taxonomy" id="3043615"/>
    <lineage>
        <taxon>Bacteria</taxon>
        <taxon>Bacillati</taxon>
        <taxon>Actinomycetota</taxon>
        <taxon>Actinomycetes</taxon>
        <taxon>Kitasatosporales</taxon>
        <taxon>Streptomycetaceae</taxon>
        <taxon>Streptomyces</taxon>
    </lineage>
</organism>
<evidence type="ECO:0000313" key="9">
    <source>
        <dbReference type="Proteomes" id="UP001237105"/>
    </source>
</evidence>
<dbReference type="InterPro" id="IPR036259">
    <property type="entry name" value="MFS_trans_sf"/>
</dbReference>
<feature type="transmembrane region" description="Helical" evidence="6">
    <location>
        <begin position="21"/>
        <end position="42"/>
    </location>
</feature>
<evidence type="ECO:0000256" key="2">
    <source>
        <dbReference type="ARBA" id="ARBA00022692"/>
    </source>
</evidence>
<evidence type="ECO:0000256" key="6">
    <source>
        <dbReference type="SAM" id="Phobius"/>
    </source>
</evidence>